<evidence type="ECO:0000259" key="1">
    <source>
        <dbReference type="PROSITE" id="PS50878"/>
    </source>
</evidence>
<name>A0A396GQ21_MEDTR</name>
<keyword evidence="2" id="KW-0695">RNA-directed DNA polymerase</keyword>
<sequence length="337" mass="37612">MISISIQKYENLLSTNFVLQKPFLVDEVIPTIIDSSTNRLLTMIPSSKEIKDAVFDLNNNSAPGPDGFGAVFFQTHWEIVNKDVIVVVTQFFHSGWLPNNFNANSLILILKNPNAGTIDQFRPIALANFKFKIITKVLADRLAKILPSIISKEQRGFIRGRNIKDCIDLASEAVNVLDNKCFGGNIAMKIDISKAFHTLNWDFLIAVLKKQEGYFKCKRGVKQGDPLSPLLFCIAEEVLSRGITKLVEEGKVDLISASRNAKIPSHCLYVDDIMVYCKGKMSSLVALKELFTSYANCSGQAINLRKSSIYYGGINHDKLLCIVKFLDFSNGSLPFTF</sequence>
<dbReference type="Gramene" id="rna48681">
    <property type="protein sequence ID" value="RHN42261.1"/>
    <property type="gene ID" value="gene48681"/>
</dbReference>
<proteinExistence type="predicted"/>
<keyword evidence="2" id="KW-0548">Nucleotidyltransferase</keyword>
<dbReference type="InterPro" id="IPR000477">
    <property type="entry name" value="RT_dom"/>
</dbReference>
<dbReference type="Proteomes" id="UP000265566">
    <property type="component" value="Chromosome 8"/>
</dbReference>
<dbReference type="PANTHER" id="PTHR46890">
    <property type="entry name" value="NON-LTR RETROLELEMENT REVERSE TRANSCRIPTASE-LIKE PROTEIN-RELATED"/>
    <property type="match status" value="1"/>
</dbReference>
<dbReference type="EC" id="2.7.7.49" evidence="2"/>
<evidence type="ECO:0000313" key="2">
    <source>
        <dbReference type="EMBL" id="RHN42261.1"/>
    </source>
</evidence>
<organism evidence="2 3">
    <name type="scientific">Medicago truncatula</name>
    <name type="common">Barrel medic</name>
    <name type="synonym">Medicago tribuloides</name>
    <dbReference type="NCBI Taxonomy" id="3880"/>
    <lineage>
        <taxon>Eukaryota</taxon>
        <taxon>Viridiplantae</taxon>
        <taxon>Streptophyta</taxon>
        <taxon>Embryophyta</taxon>
        <taxon>Tracheophyta</taxon>
        <taxon>Spermatophyta</taxon>
        <taxon>Magnoliopsida</taxon>
        <taxon>eudicotyledons</taxon>
        <taxon>Gunneridae</taxon>
        <taxon>Pentapetalae</taxon>
        <taxon>rosids</taxon>
        <taxon>fabids</taxon>
        <taxon>Fabales</taxon>
        <taxon>Fabaceae</taxon>
        <taxon>Papilionoideae</taxon>
        <taxon>50 kb inversion clade</taxon>
        <taxon>NPAAA clade</taxon>
        <taxon>Hologalegina</taxon>
        <taxon>IRL clade</taxon>
        <taxon>Trifolieae</taxon>
        <taxon>Medicago</taxon>
    </lineage>
</organism>
<dbReference type="SUPFAM" id="SSF56672">
    <property type="entry name" value="DNA/RNA polymerases"/>
    <property type="match status" value="1"/>
</dbReference>
<keyword evidence="2" id="KW-0808">Transferase</keyword>
<dbReference type="InterPro" id="IPR052343">
    <property type="entry name" value="Retrotransposon-Effector_Assoc"/>
</dbReference>
<dbReference type="EMBL" id="PSQE01000008">
    <property type="protein sequence ID" value="RHN42261.1"/>
    <property type="molecule type" value="Genomic_DNA"/>
</dbReference>
<reference evidence="3" key="1">
    <citation type="journal article" date="2018" name="Nat. Plants">
        <title>Whole-genome landscape of Medicago truncatula symbiotic genes.</title>
        <authorList>
            <person name="Pecrix Y."/>
            <person name="Staton S.E."/>
            <person name="Sallet E."/>
            <person name="Lelandais-Briere C."/>
            <person name="Moreau S."/>
            <person name="Carrere S."/>
            <person name="Blein T."/>
            <person name="Jardinaud M.F."/>
            <person name="Latrasse D."/>
            <person name="Zouine M."/>
            <person name="Zahm M."/>
            <person name="Kreplak J."/>
            <person name="Mayjonade B."/>
            <person name="Satge C."/>
            <person name="Perez M."/>
            <person name="Cauet S."/>
            <person name="Marande W."/>
            <person name="Chantry-Darmon C."/>
            <person name="Lopez-Roques C."/>
            <person name="Bouchez O."/>
            <person name="Berard A."/>
            <person name="Debelle F."/>
            <person name="Munos S."/>
            <person name="Bendahmane A."/>
            <person name="Berges H."/>
            <person name="Niebel A."/>
            <person name="Buitink J."/>
            <person name="Frugier F."/>
            <person name="Benhamed M."/>
            <person name="Crespi M."/>
            <person name="Gouzy J."/>
            <person name="Gamas P."/>
        </authorList>
    </citation>
    <scope>NUCLEOTIDE SEQUENCE [LARGE SCALE GENOMIC DNA]</scope>
    <source>
        <strain evidence="3">cv. Jemalong A17</strain>
    </source>
</reference>
<gene>
    <name evidence="2" type="ORF">MtrunA17_Chr8g0374951</name>
</gene>
<evidence type="ECO:0000313" key="3">
    <source>
        <dbReference type="Proteomes" id="UP000265566"/>
    </source>
</evidence>
<dbReference type="InterPro" id="IPR043502">
    <property type="entry name" value="DNA/RNA_pol_sf"/>
</dbReference>
<protein>
    <submittedName>
        <fullName evidence="2">Putative RNA-directed DNA polymerase</fullName>
        <ecNumber evidence="2">2.7.7.49</ecNumber>
    </submittedName>
</protein>
<dbReference type="PANTHER" id="PTHR46890:SF28">
    <property type="entry name" value="REVERSE TRANSCRIPTASE DOMAIN-CONTAINING PROTEIN"/>
    <property type="match status" value="1"/>
</dbReference>
<dbReference type="PROSITE" id="PS50878">
    <property type="entry name" value="RT_POL"/>
    <property type="match status" value="1"/>
</dbReference>
<dbReference type="GO" id="GO:0003964">
    <property type="term" value="F:RNA-directed DNA polymerase activity"/>
    <property type="evidence" value="ECO:0007669"/>
    <property type="project" value="UniProtKB-KW"/>
</dbReference>
<dbReference type="AlphaFoldDB" id="A0A396GQ21"/>
<accession>A0A396GQ21</accession>
<dbReference type="Pfam" id="PF00078">
    <property type="entry name" value="RVT_1"/>
    <property type="match status" value="1"/>
</dbReference>
<comment type="caution">
    <text evidence="2">The sequence shown here is derived from an EMBL/GenBank/DDBJ whole genome shotgun (WGS) entry which is preliminary data.</text>
</comment>
<dbReference type="CDD" id="cd01650">
    <property type="entry name" value="RT_nLTR_like"/>
    <property type="match status" value="1"/>
</dbReference>
<feature type="domain" description="Reverse transcriptase" evidence="1">
    <location>
        <begin position="90"/>
        <end position="337"/>
    </location>
</feature>